<reference evidence="2 3" key="1">
    <citation type="submission" date="2016-07" db="EMBL/GenBank/DDBJ databases">
        <authorList>
            <person name="Townsley L."/>
            <person name="Shank E.A."/>
        </authorList>
    </citation>
    <scope>NUCLEOTIDE SEQUENCE [LARGE SCALE GENOMIC DNA]</scope>
    <source>
        <strain evidence="2 3">CH01</strain>
    </source>
</reference>
<dbReference type="SUPFAM" id="SSF51556">
    <property type="entry name" value="Metallo-dependent hydrolases"/>
    <property type="match status" value="1"/>
</dbReference>
<evidence type="ECO:0000313" key="3">
    <source>
        <dbReference type="Proteomes" id="UP000094580"/>
    </source>
</evidence>
<protein>
    <recommendedName>
        <fullName evidence="1">Amidohydrolase 3 domain-containing protein</fullName>
    </recommendedName>
</protein>
<dbReference type="EMBL" id="MDKC01000033">
    <property type="protein sequence ID" value="ODG90756.1"/>
    <property type="molecule type" value="Genomic_DNA"/>
</dbReference>
<keyword evidence="3" id="KW-1185">Reference proteome</keyword>
<dbReference type="InterPro" id="IPR013108">
    <property type="entry name" value="Amidohydro_3"/>
</dbReference>
<evidence type="ECO:0000313" key="2">
    <source>
        <dbReference type="EMBL" id="ODG90756.1"/>
    </source>
</evidence>
<feature type="domain" description="Amidohydrolase 3" evidence="1">
    <location>
        <begin position="51"/>
        <end position="520"/>
    </location>
</feature>
<dbReference type="InterPro" id="IPR032466">
    <property type="entry name" value="Metal_Hydrolase"/>
</dbReference>
<dbReference type="Gene3D" id="2.30.40.10">
    <property type="entry name" value="Urease, subunit C, domain 1"/>
    <property type="match status" value="1"/>
</dbReference>
<dbReference type="PANTHER" id="PTHR22642">
    <property type="entry name" value="IMIDAZOLONEPROPIONASE"/>
    <property type="match status" value="1"/>
</dbReference>
<sequence length="524" mass="59260">MKKLWHNGLFYTMESEGETVDSIITEDEKILKTGTFESLLSFLEGEQFEKINCNGKIGFPGFIDSHLHLIGHGEAMNRVDLSKCQSYEEMLDRMKKVVKDAHPNEWIVGEGWNENEWESKAVFQVDDLNSLSSTNPLVLKRTCRHVYFVNSLALSHAAINEQMQIDGGQIGCFEDGRLNGLLYDEAVNLIIKAMPAPDDQYLSKAIISAIKDCYQYGIVGAVTEDLSYYGNANLVIDLYERLLNEVPFHTHVLIHHTTLDEVKGRLHKGNKNVSFGGVKAFIDGSFGGRTALLEKPYDDNQSITGLQVTSLEKLEVITKKARENGLPIAFHMIGDLAVKQAIDVVKKYPNQTQLPDRFIHCALLSPKLIEEMKELNIVVDVQTSFIYADYPWLVERIGQRRNEFAYLIKTLINESIAIANGSDTPIDTINPWQGIYTAVTRKAKDGRAYNIEEAISLYEAIKLYTIDSAASFRQEDKRGLIKEGYSADFILFDENPFELEKDDLLYVKCSETICRGNIVYKSHD</sequence>
<comment type="caution">
    <text evidence="2">The sequence shown here is derived from an EMBL/GenBank/DDBJ whole genome shotgun (WGS) entry which is preliminary data.</text>
</comment>
<dbReference type="Gene3D" id="3.10.310.70">
    <property type="match status" value="1"/>
</dbReference>
<dbReference type="InterPro" id="IPR011059">
    <property type="entry name" value="Metal-dep_hydrolase_composite"/>
</dbReference>
<dbReference type="SUPFAM" id="SSF51338">
    <property type="entry name" value="Composite domain of metallo-dependent hydrolases"/>
    <property type="match status" value="1"/>
</dbReference>
<name>A0ABX2ZM15_9BACI</name>
<dbReference type="RefSeq" id="WP_069034622.1">
    <property type="nucleotide sequence ID" value="NZ_MDKC01000033.1"/>
</dbReference>
<dbReference type="CDD" id="cd01300">
    <property type="entry name" value="YtcJ_like"/>
    <property type="match status" value="1"/>
</dbReference>
<dbReference type="InterPro" id="IPR033932">
    <property type="entry name" value="YtcJ-like"/>
</dbReference>
<proteinExistence type="predicted"/>
<dbReference type="Pfam" id="PF07969">
    <property type="entry name" value="Amidohydro_3"/>
    <property type="match status" value="1"/>
</dbReference>
<dbReference type="Proteomes" id="UP000094580">
    <property type="component" value="Unassembled WGS sequence"/>
</dbReference>
<organism evidence="2 3">
    <name type="scientific">Gottfriedia luciferensis</name>
    <dbReference type="NCBI Taxonomy" id="178774"/>
    <lineage>
        <taxon>Bacteria</taxon>
        <taxon>Bacillati</taxon>
        <taxon>Bacillota</taxon>
        <taxon>Bacilli</taxon>
        <taxon>Bacillales</taxon>
        <taxon>Bacillaceae</taxon>
        <taxon>Gottfriedia</taxon>
    </lineage>
</organism>
<accession>A0ABX2ZM15</accession>
<dbReference type="PANTHER" id="PTHR22642:SF2">
    <property type="entry name" value="PROTEIN LONG AFTER FAR-RED 3"/>
    <property type="match status" value="1"/>
</dbReference>
<gene>
    <name evidence="2" type="ORF">BED47_09910</name>
</gene>
<dbReference type="Gene3D" id="3.20.20.140">
    <property type="entry name" value="Metal-dependent hydrolases"/>
    <property type="match status" value="1"/>
</dbReference>
<evidence type="ECO:0000259" key="1">
    <source>
        <dbReference type="Pfam" id="PF07969"/>
    </source>
</evidence>